<dbReference type="AlphaFoldDB" id="A0A974DRX8"/>
<evidence type="ECO:0000313" key="2">
    <source>
        <dbReference type="Proteomes" id="UP000694892"/>
    </source>
</evidence>
<name>A0A974DRX8_XENLA</name>
<proteinExistence type="predicted"/>
<sequence length="83" mass="9349">MISKHPQGAVEHFEAIPCISIYTTRNSGTSLIQHTPSTTQICLLLSLRQLPTPPRDNLFFFLSVRNHSVLQLVPICLPKRVLL</sequence>
<evidence type="ECO:0000313" key="1">
    <source>
        <dbReference type="EMBL" id="OCT96847.1"/>
    </source>
</evidence>
<accession>A0A974DRX8</accession>
<dbReference type="Proteomes" id="UP000694892">
    <property type="component" value="Chromosome 1S"/>
</dbReference>
<dbReference type="EMBL" id="CM004467">
    <property type="protein sequence ID" value="OCT96847.1"/>
    <property type="molecule type" value="Genomic_DNA"/>
</dbReference>
<reference evidence="2" key="1">
    <citation type="journal article" date="2016" name="Nature">
        <title>Genome evolution in the allotetraploid frog Xenopus laevis.</title>
        <authorList>
            <person name="Session A.M."/>
            <person name="Uno Y."/>
            <person name="Kwon T."/>
            <person name="Chapman J.A."/>
            <person name="Toyoda A."/>
            <person name="Takahashi S."/>
            <person name="Fukui A."/>
            <person name="Hikosaka A."/>
            <person name="Suzuki A."/>
            <person name="Kondo M."/>
            <person name="van Heeringen S.J."/>
            <person name="Quigley I."/>
            <person name="Heinz S."/>
            <person name="Ogino H."/>
            <person name="Ochi H."/>
            <person name="Hellsten U."/>
            <person name="Lyons J.B."/>
            <person name="Simakov O."/>
            <person name="Putnam N."/>
            <person name="Stites J."/>
            <person name="Kuroki Y."/>
            <person name="Tanaka T."/>
            <person name="Michiue T."/>
            <person name="Watanabe M."/>
            <person name="Bogdanovic O."/>
            <person name="Lister R."/>
            <person name="Georgiou G."/>
            <person name="Paranjpe S.S."/>
            <person name="van Kruijsbergen I."/>
            <person name="Shu S."/>
            <person name="Carlson J."/>
            <person name="Kinoshita T."/>
            <person name="Ohta Y."/>
            <person name="Mawaribuchi S."/>
            <person name="Jenkins J."/>
            <person name="Grimwood J."/>
            <person name="Schmutz J."/>
            <person name="Mitros T."/>
            <person name="Mozaffari S.V."/>
            <person name="Suzuki Y."/>
            <person name="Haramoto Y."/>
            <person name="Yamamoto T.S."/>
            <person name="Takagi C."/>
            <person name="Heald R."/>
            <person name="Miller K."/>
            <person name="Haudenschild C."/>
            <person name="Kitzman J."/>
            <person name="Nakayama T."/>
            <person name="Izutsu Y."/>
            <person name="Robert J."/>
            <person name="Fortriede J."/>
            <person name="Burns K."/>
            <person name="Lotay V."/>
            <person name="Karimi K."/>
            <person name="Yasuoka Y."/>
            <person name="Dichmann D.S."/>
            <person name="Flajnik M.F."/>
            <person name="Houston D.W."/>
            <person name="Shendure J."/>
            <person name="DuPasquier L."/>
            <person name="Vize P.D."/>
            <person name="Zorn A.M."/>
            <person name="Ito M."/>
            <person name="Marcotte E.M."/>
            <person name="Wallingford J.B."/>
            <person name="Ito Y."/>
            <person name="Asashima M."/>
            <person name="Ueno N."/>
            <person name="Matsuda Y."/>
            <person name="Veenstra G.J."/>
            <person name="Fujiyama A."/>
            <person name="Harland R.M."/>
            <person name="Taira M."/>
            <person name="Rokhsar D.S."/>
        </authorList>
    </citation>
    <scope>NUCLEOTIDE SEQUENCE [LARGE SCALE GENOMIC DNA]</scope>
    <source>
        <strain evidence="2">J</strain>
    </source>
</reference>
<organism evidence="1 2">
    <name type="scientific">Xenopus laevis</name>
    <name type="common">African clawed frog</name>
    <dbReference type="NCBI Taxonomy" id="8355"/>
    <lineage>
        <taxon>Eukaryota</taxon>
        <taxon>Metazoa</taxon>
        <taxon>Chordata</taxon>
        <taxon>Craniata</taxon>
        <taxon>Vertebrata</taxon>
        <taxon>Euteleostomi</taxon>
        <taxon>Amphibia</taxon>
        <taxon>Batrachia</taxon>
        <taxon>Anura</taxon>
        <taxon>Pipoidea</taxon>
        <taxon>Pipidae</taxon>
        <taxon>Xenopodinae</taxon>
        <taxon>Xenopus</taxon>
        <taxon>Xenopus</taxon>
    </lineage>
</organism>
<gene>
    <name evidence="1" type="ORF">XELAEV_18009063mg</name>
</gene>
<protein>
    <submittedName>
        <fullName evidence="1">Uncharacterized protein</fullName>
    </submittedName>
</protein>